<accession>A0A699IJ16</accession>
<proteinExistence type="predicted"/>
<reference evidence="1" key="1">
    <citation type="journal article" date="2019" name="Sci. Rep.">
        <title>Draft genome of Tanacetum cinerariifolium, the natural source of mosquito coil.</title>
        <authorList>
            <person name="Yamashiro T."/>
            <person name="Shiraishi A."/>
            <person name="Satake H."/>
            <person name="Nakayama K."/>
        </authorList>
    </citation>
    <scope>NUCLEOTIDE SEQUENCE</scope>
</reference>
<sequence length="292" mass="33135">MKQGCLRQQNLDLTKLIFSWSLDDNYKVEKELEPLDDLINRNSTLNKNAKWKILFSDDFRRSFGKLTSEPVKKSVLNLLLRLSNGWCPERSLGLPHENSAQSLKQFNVEGLYIISTIDIIKDINYVQVIKKIILVVALKNYSKGDKEVSLDSGGGSNYVENSKGSESLLLMKFYLFSNEVVCHLLSEDEVDLPMQLTDEQMDILLFRKNAEVVNDPVHSNPSVLRQLFVTFSPRLCYAVKQHLSDLTSISSNGNSLAEIGLDADNVTSEFSDIPDTFINIPRNIYPLVITFH</sequence>
<comment type="caution">
    <text evidence="1">The sequence shown here is derived from an EMBL/GenBank/DDBJ whole genome shotgun (WGS) entry which is preliminary data.</text>
</comment>
<dbReference type="InterPro" id="IPR039904">
    <property type="entry name" value="TRANK1"/>
</dbReference>
<name>A0A699IJ16_TANCI</name>
<evidence type="ECO:0000313" key="1">
    <source>
        <dbReference type="EMBL" id="GEZ59617.1"/>
    </source>
</evidence>
<dbReference type="AlphaFoldDB" id="A0A699IJ16"/>
<dbReference type="PANTHER" id="PTHR21529">
    <property type="entry name" value="MAMMARY TURMOR VIRUS RECEPTOR HOMOLOG 1, 2 MTVR1, 2"/>
    <property type="match status" value="1"/>
</dbReference>
<protein>
    <submittedName>
        <fullName evidence="1">Uncharacterized protein</fullName>
    </submittedName>
</protein>
<feature type="non-terminal residue" evidence="1">
    <location>
        <position position="292"/>
    </location>
</feature>
<dbReference type="PANTHER" id="PTHR21529:SF4">
    <property type="entry name" value="TPR AND ANKYRIN REPEAT-CONTAINING PROTEIN 1"/>
    <property type="match status" value="1"/>
</dbReference>
<organism evidence="1">
    <name type="scientific">Tanacetum cinerariifolium</name>
    <name type="common">Dalmatian daisy</name>
    <name type="synonym">Chrysanthemum cinerariifolium</name>
    <dbReference type="NCBI Taxonomy" id="118510"/>
    <lineage>
        <taxon>Eukaryota</taxon>
        <taxon>Viridiplantae</taxon>
        <taxon>Streptophyta</taxon>
        <taxon>Embryophyta</taxon>
        <taxon>Tracheophyta</taxon>
        <taxon>Spermatophyta</taxon>
        <taxon>Magnoliopsida</taxon>
        <taxon>eudicotyledons</taxon>
        <taxon>Gunneridae</taxon>
        <taxon>Pentapetalae</taxon>
        <taxon>asterids</taxon>
        <taxon>campanulids</taxon>
        <taxon>Asterales</taxon>
        <taxon>Asteraceae</taxon>
        <taxon>Asteroideae</taxon>
        <taxon>Anthemideae</taxon>
        <taxon>Anthemidinae</taxon>
        <taxon>Tanacetum</taxon>
    </lineage>
</organism>
<gene>
    <name evidence="1" type="ORF">Tci_531590</name>
</gene>
<dbReference type="EMBL" id="BKCJ010298437">
    <property type="protein sequence ID" value="GEZ59617.1"/>
    <property type="molecule type" value="Genomic_DNA"/>
</dbReference>